<name>A0AA35LKG2_9SAUR</name>
<dbReference type="AlphaFoldDB" id="A0AA35LKG2"/>
<reference evidence="1" key="1">
    <citation type="submission" date="2022-12" db="EMBL/GenBank/DDBJ databases">
        <authorList>
            <person name="Alioto T."/>
            <person name="Alioto T."/>
            <person name="Gomez Garrido J."/>
        </authorList>
    </citation>
    <scope>NUCLEOTIDE SEQUENCE</scope>
</reference>
<gene>
    <name evidence="1" type="ORF">PODLI_1B020441</name>
</gene>
<protein>
    <submittedName>
        <fullName evidence="1">Uncharacterized protein</fullName>
    </submittedName>
</protein>
<accession>A0AA35LKG2</accession>
<dbReference type="EMBL" id="OX395143">
    <property type="protein sequence ID" value="CAI5797641.1"/>
    <property type="molecule type" value="Genomic_DNA"/>
</dbReference>
<evidence type="ECO:0000313" key="1">
    <source>
        <dbReference type="EMBL" id="CAI5797641.1"/>
    </source>
</evidence>
<organism evidence="1 2">
    <name type="scientific">Podarcis lilfordi</name>
    <name type="common">Lilford's wall lizard</name>
    <dbReference type="NCBI Taxonomy" id="74358"/>
    <lineage>
        <taxon>Eukaryota</taxon>
        <taxon>Metazoa</taxon>
        <taxon>Chordata</taxon>
        <taxon>Craniata</taxon>
        <taxon>Vertebrata</taxon>
        <taxon>Euteleostomi</taxon>
        <taxon>Lepidosauria</taxon>
        <taxon>Squamata</taxon>
        <taxon>Bifurcata</taxon>
        <taxon>Unidentata</taxon>
        <taxon>Episquamata</taxon>
        <taxon>Laterata</taxon>
        <taxon>Lacertibaenia</taxon>
        <taxon>Lacertidae</taxon>
        <taxon>Podarcis</taxon>
    </lineage>
</organism>
<proteinExistence type="predicted"/>
<dbReference type="Proteomes" id="UP001178461">
    <property type="component" value="Chromosome 16"/>
</dbReference>
<evidence type="ECO:0000313" key="2">
    <source>
        <dbReference type="Proteomes" id="UP001178461"/>
    </source>
</evidence>
<sequence length="102" mass="11471">MELIRWEATLSSHMGVAAPNEPRIEGVAAQSSLTTQTKDYRPKVHIKSHPLAKWFAQARLSRECDGALRGDDREGYKHGDSCQNRSAKRKVLGRALVLLWDT</sequence>
<keyword evidence="2" id="KW-1185">Reference proteome</keyword>